<evidence type="ECO:0000313" key="15">
    <source>
        <dbReference type="EMBL" id="MFD1094258.1"/>
    </source>
</evidence>
<evidence type="ECO:0000259" key="11">
    <source>
        <dbReference type="PROSITE" id="PS50109"/>
    </source>
</evidence>
<dbReference type="PROSITE" id="PS50839">
    <property type="entry name" value="CHASE"/>
    <property type="match status" value="1"/>
</dbReference>
<dbReference type="PRINTS" id="PR00344">
    <property type="entry name" value="BCTRLSENSOR"/>
</dbReference>
<comment type="caution">
    <text evidence="15">The sequence shown here is derived from an EMBL/GenBank/DDBJ whole genome shotgun (WGS) entry which is preliminary data.</text>
</comment>
<keyword evidence="6 10" id="KW-0812">Transmembrane</keyword>
<evidence type="ECO:0000256" key="8">
    <source>
        <dbReference type="ARBA" id="ARBA00022989"/>
    </source>
</evidence>
<dbReference type="Pfam" id="PF02518">
    <property type="entry name" value="HATPase_c"/>
    <property type="match status" value="1"/>
</dbReference>
<dbReference type="SMART" id="SM01079">
    <property type="entry name" value="CHASE"/>
    <property type="match status" value="1"/>
</dbReference>
<dbReference type="EMBL" id="JBHTLI010000001">
    <property type="protein sequence ID" value="MFD1094258.1"/>
    <property type="molecule type" value="Genomic_DNA"/>
</dbReference>
<keyword evidence="7" id="KW-0418">Kinase</keyword>
<dbReference type="CDD" id="cd00130">
    <property type="entry name" value="PAS"/>
    <property type="match status" value="1"/>
</dbReference>
<dbReference type="SMART" id="SM00091">
    <property type="entry name" value="PAS"/>
    <property type="match status" value="1"/>
</dbReference>
<evidence type="ECO:0000256" key="7">
    <source>
        <dbReference type="ARBA" id="ARBA00022777"/>
    </source>
</evidence>
<dbReference type="SUPFAM" id="SSF55785">
    <property type="entry name" value="PYP-like sensor domain (PAS domain)"/>
    <property type="match status" value="1"/>
</dbReference>
<dbReference type="InterPro" id="IPR042240">
    <property type="entry name" value="CHASE_sf"/>
</dbReference>
<evidence type="ECO:0000256" key="10">
    <source>
        <dbReference type="SAM" id="Phobius"/>
    </source>
</evidence>
<dbReference type="Pfam" id="PF03924">
    <property type="entry name" value="CHASE"/>
    <property type="match status" value="1"/>
</dbReference>
<dbReference type="Gene3D" id="3.30.565.10">
    <property type="entry name" value="Histidine kinase-like ATPase, C-terminal domain"/>
    <property type="match status" value="1"/>
</dbReference>
<evidence type="ECO:0000256" key="5">
    <source>
        <dbReference type="ARBA" id="ARBA00022679"/>
    </source>
</evidence>
<dbReference type="InterPro" id="IPR052162">
    <property type="entry name" value="Sensor_kinase/Photoreceptor"/>
</dbReference>
<feature type="transmembrane region" description="Helical" evidence="10">
    <location>
        <begin position="259"/>
        <end position="278"/>
    </location>
</feature>
<dbReference type="InterPro" id="IPR006189">
    <property type="entry name" value="CHASE_dom"/>
</dbReference>
<name>A0ABW3NL41_9FLAO</name>
<sequence>MDQRKGVSYKISKKLKNPVVAGTLVFFSFIALGAFIFWQRYQILMEQRQSEMSGIIEMVEENIGQSLKSSYSAALSLALLIDDDGEIGDFENTAPRLIEANPILDAVELVPGGVITRVYPLEENSAALNYDILADSTRNEEARKAISSRKMYFAGPIKLRQGGTAVVGRLPVFIDNEFWGFSAVIIKLENLLRQAGLFGLTQDVYRFQFSKEDPLTGNEVYYLPGPVPDEAYSEYIILPDGDWKVYIAPKNPYRELASLWPLAAFIFILSLWMGWMMMRLLKRPHKLEELVEAQAGELYKSELKFRTIFNQAAVGIVRVDTGTGRILEVNRKFRELIGYSREELKNMDYRKLSHPDDIAENDLCMKKLLKGEIREYSLEKRSLRKDGSLAWIKLSVSPLWQPGEEPTSHISIIEDITEKKEAELQLNKSYQMVMDQNRRLLNFSYIISHDLRSHSSNIQSILDLYVISEKEEERRNYVELLKKVSVSLNQTLHHLNEVVSIQTNLDLKREPLKLIYFIEKTLDLLDMQIRSKNALVSLDVPPEAEVEFNPAYLESVILNFLSNALRYSDPERQPKVEVKAYKKDNNWVMEVRDNGIGIDLERNGSKLFGLYKTFSNRSDSRGIGLFITKNQVEAMGGEIQVESTPGKGTTFKVIFG</sequence>
<dbReference type="Gene3D" id="3.30.450.20">
    <property type="entry name" value="PAS domain"/>
    <property type="match status" value="1"/>
</dbReference>
<dbReference type="SMART" id="SM00387">
    <property type="entry name" value="HATPase_c"/>
    <property type="match status" value="1"/>
</dbReference>
<evidence type="ECO:0000313" key="16">
    <source>
        <dbReference type="Proteomes" id="UP001597131"/>
    </source>
</evidence>
<feature type="domain" description="Histidine kinase" evidence="11">
    <location>
        <begin position="446"/>
        <end position="656"/>
    </location>
</feature>
<evidence type="ECO:0000256" key="9">
    <source>
        <dbReference type="ARBA" id="ARBA00023136"/>
    </source>
</evidence>
<dbReference type="PANTHER" id="PTHR43304">
    <property type="entry name" value="PHYTOCHROME-LIKE PROTEIN CPH1"/>
    <property type="match status" value="1"/>
</dbReference>
<dbReference type="PANTHER" id="PTHR43304:SF1">
    <property type="entry name" value="PAC DOMAIN-CONTAINING PROTEIN"/>
    <property type="match status" value="1"/>
</dbReference>
<dbReference type="PROSITE" id="PS50109">
    <property type="entry name" value="HIS_KIN"/>
    <property type="match status" value="1"/>
</dbReference>
<evidence type="ECO:0000259" key="14">
    <source>
        <dbReference type="PROSITE" id="PS50839"/>
    </source>
</evidence>
<dbReference type="PROSITE" id="PS50113">
    <property type="entry name" value="PAC"/>
    <property type="match status" value="1"/>
</dbReference>
<dbReference type="PROSITE" id="PS50112">
    <property type="entry name" value="PAS"/>
    <property type="match status" value="1"/>
</dbReference>
<dbReference type="SUPFAM" id="SSF55874">
    <property type="entry name" value="ATPase domain of HSP90 chaperone/DNA topoisomerase II/histidine kinase"/>
    <property type="match status" value="1"/>
</dbReference>
<dbReference type="RefSeq" id="WP_380741949.1">
    <property type="nucleotide sequence ID" value="NZ_JBHTLI010000001.1"/>
</dbReference>
<dbReference type="NCBIfam" id="TIGR00229">
    <property type="entry name" value="sensory_box"/>
    <property type="match status" value="1"/>
</dbReference>
<dbReference type="InterPro" id="IPR036890">
    <property type="entry name" value="HATPase_C_sf"/>
</dbReference>
<dbReference type="InterPro" id="IPR004358">
    <property type="entry name" value="Sig_transdc_His_kin-like_C"/>
</dbReference>
<organism evidence="15 16">
    <name type="scientific">Salegentibacter chungangensis</name>
    <dbReference type="NCBI Taxonomy" id="1335724"/>
    <lineage>
        <taxon>Bacteria</taxon>
        <taxon>Pseudomonadati</taxon>
        <taxon>Bacteroidota</taxon>
        <taxon>Flavobacteriia</taxon>
        <taxon>Flavobacteriales</taxon>
        <taxon>Flavobacteriaceae</taxon>
        <taxon>Salegentibacter</taxon>
    </lineage>
</organism>
<evidence type="ECO:0000256" key="3">
    <source>
        <dbReference type="ARBA" id="ARBA00012438"/>
    </source>
</evidence>
<accession>A0ABW3NL41</accession>
<dbReference type="EC" id="2.7.13.3" evidence="3"/>
<keyword evidence="5" id="KW-0808">Transferase</keyword>
<keyword evidence="4" id="KW-0597">Phosphoprotein</keyword>
<feature type="transmembrane region" description="Helical" evidence="10">
    <location>
        <begin position="20"/>
        <end position="38"/>
    </location>
</feature>
<dbReference type="Pfam" id="PF13426">
    <property type="entry name" value="PAS_9"/>
    <property type="match status" value="1"/>
</dbReference>
<dbReference type="InterPro" id="IPR005467">
    <property type="entry name" value="His_kinase_dom"/>
</dbReference>
<dbReference type="InterPro" id="IPR000014">
    <property type="entry name" value="PAS"/>
</dbReference>
<dbReference type="InterPro" id="IPR003594">
    <property type="entry name" value="HATPase_dom"/>
</dbReference>
<evidence type="ECO:0000256" key="1">
    <source>
        <dbReference type="ARBA" id="ARBA00000085"/>
    </source>
</evidence>
<dbReference type="InterPro" id="IPR035965">
    <property type="entry name" value="PAS-like_dom_sf"/>
</dbReference>
<proteinExistence type="predicted"/>
<dbReference type="Proteomes" id="UP001597131">
    <property type="component" value="Unassembled WGS sequence"/>
</dbReference>
<protein>
    <recommendedName>
        <fullName evidence="3">histidine kinase</fullName>
        <ecNumber evidence="3">2.7.13.3</ecNumber>
    </recommendedName>
</protein>
<evidence type="ECO:0000256" key="2">
    <source>
        <dbReference type="ARBA" id="ARBA00004370"/>
    </source>
</evidence>
<keyword evidence="16" id="KW-1185">Reference proteome</keyword>
<feature type="domain" description="PAS" evidence="12">
    <location>
        <begin position="301"/>
        <end position="372"/>
    </location>
</feature>
<dbReference type="Gene3D" id="3.30.450.350">
    <property type="entry name" value="CHASE domain"/>
    <property type="match status" value="1"/>
</dbReference>
<evidence type="ECO:0000256" key="4">
    <source>
        <dbReference type="ARBA" id="ARBA00022553"/>
    </source>
</evidence>
<comment type="catalytic activity">
    <reaction evidence="1">
        <text>ATP + protein L-histidine = ADP + protein N-phospho-L-histidine.</text>
        <dbReference type="EC" id="2.7.13.3"/>
    </reaction>
</comment>
<comment type="subcellular location">
    <subcellularLocation>
        <location evidence="2">Membrane</location>
    </subcellularLocation>
</comment>
<dbReference type="InterPro" id="IPR000700">
    <property type="entry name" value="PAS-assoc_C"/>
</dbReference>
<keyword evidence="9 10" id="KW-0472">Membrane</keyword>
<evidence type="ECO:0000256" key="6">
    <source>
        <dbReference type="ARBA" id="ARBA00022692"/>
    </source>
</evidence>
<reference evidence="16" key="1">
    <citation type="journal article" date="2019" name="Int. J. Syst. Evol. Microbiol.">
        <title>The Global Catalogue of Microorganisms (GCM) 10K type strain sequencing project: providing services to taxonomists for standard genome sequencing and annotation.</title>
        <authorList>
            <consortium name="The Broad Institute Genomics Platform"/>
            <consortium name="The Broad Institute Genome Sequencing Center for Infectious Disease"/>
            <person name="Wu L."/>
            <person name="Ma J."/>
        </authorList>
    </citation>
    <scope>NUCLEOTIDE SEQUENCE [LARGE SCALE GENOMIC DNA]</scope>
    <source>
        <strain evidence="16">CCUG 64793</strain>
    </source>
</reference>
<feature type="domain" description="PAC" evidence="13">
    <location>
        <begin position="376"/>
        <end position="428"/>
    </location>
</feature>
<keyword evidence="8 10" id="KW-1133">Transmembrane helix</keyword>
<gene>
    <name evidence="15" type="ORF">ACFQ3Q_00720</name>
</gene>
<feature type="domain" description="CHASE" evidence="14">
    <location>
        <begin position="114"/>
        <end position="201"/>
    </location>
</feature>
<evidence type="ECO:0000259" key="12">
    <source>
        <dbReference type="PROSITE" id="PS50112"/>
    </source>
</evidence>
<evidence type="ECO:0000259" key="13">
    <source>
        <dbReference type="PROSITE" id="PS50113"/>
    </source>
</evidence>